<dbReference type="AlphaFoldDB" id="A0ABD1XRR7"/>
<evidence type="ECO:0000313" key="3">
    <source>
        <dbReference type="Proteomes" id="UP001605036"/>
    </source>
</evidence>
<organism evidence="2 3">
    <name type="scientific">Riccia fluitans</name>
    <dbReference type="NCBI Taxonomy" id="41844"/>
    <lineage>
        <taxon>Eukaryota</taxon>
        <taxon>Viridiplantae</taxon>
        <taxon>Streptophyta</taxon>
        <taxon>Embryophyta</taxon>
        <taxon>Marchantiophyta</taxon>
        <taxon>Marchantiopsida</taxon>
        <taxon>Marchantiidae</taxon>
        <taxon>Marchantiales</taxon>
        <taxon>Ricciaceae</taxon>
        <taxon>Riccia</taxon>
    </lineage>
</organism>
<dbReference type="EMBL" id="JBHFFA010000007">
    <property type="protein sequence ID" value="KAL2611470.1"/>
    <property type="molecule type" value="Genomic_DNA"/>
</dbReference>
<feature type="compositionally biased region" description="Basic and acidic residues" evidence="1">
    <location>
        <begin position="22"/>
        <end position="32"/>
    </location>
</feature>
<name>A0ABD1XRR7_9MARC</name>
<dbReference type="Proteomes" id="UP001605036">
    <property type="component" value="Unassembled WGS sequence"/>
</dbReference>
<gene>
    <name evidence="2" type="ORF">R1flu_023162</name>
</gene>
<keyword evidence="3" id="KW-1185">Reference proteome</keyword>
<comment type="caution">
    <text evidence="2">The sequence shown here is derived from an EMBL/GenBank/DDBJ whole genome shotgun (WGS) entry which is preliminary data.</text>
</comment>
<feature type="compositionally biased region" description="Basic and acidic residues" evidence="1">
    <location>
        <begin position="1"/>
        <end position="12"/>
    </location>
</feature>
<accession>A0ABD1XRR7</accession>
<proteinExistence type="predicted"/>
<feature type="region of interest" description="Disordered" evidence="1">
    <location>
        <begin position="1"/>
        <end position="53"/>
    </location>
</feature>
<evidence type="ECO:0000313" key="2">
    <source>
        <dbReference type="EMBL" id="KAL2611470.1"/>
    </source>
</evidence>
<sequence length="94" mass="10299">MQGKEDEPERGRKASTIFPRGSRGDQDSDEKSSTGLLELPRTGGKRGHEVPTFGRATVEKELSRVRDKAMHEVIERVGSVGYAELRMIEGGGSN</sequence>
<protein>
    <submittedName>
        <fullName evidence="2">Uncharacterized protein</fullName>
    </submittedName>
</protein>
<evidence type="ECO:0000256" key="1">
    <source>
        <dbReference type="SAM" id="MobiDB-lite"/>
    </source>
</evidence>
<reference evidence="2 3" key="1">
    <citation type="submission" date="2024-09" db="EMBL/GenBank/DDBJ databases">
        <title>Chromosome-scale assembly of Riccia fluitans.</title>
        <authorList>
            <person name="Paukszto L."/>
            <person name="Sawicki J."/>
            <person name="Karawczyk K."/>
            <person name="Piernik-Szablinska J."/>
            <person name="Szczecinska M."/>
            <person name="Mazdziarz M."/>
        </authorList>
    </citation>
    <scope>NUCLEOTIDE SEQUENCE [LARGE SCALE GENOMIC DNA]</scope>
    <source>
        <strain evidence="2">Rf_01</strain>
        <tissue evidence="2">Aerial parts of the thallus</tissue>
    </source>
</reference>